<dbReference type="NCBIfam" id="TIGR03426">
    <property type="entry name" value="shape_MreD"/>
    <property type="match status" value="1"/>
</dbReference>
<evidence type="ECO:0000313" key="10">
    <source>
        <dbReference type="EMBL" id="KAA4542241.1"/>
    </source>
</evidence>
<keyword evidence="5" id="KW-0133">Cell shape</keyword>
<dbReference type="AlphaFoldDB" id="A0A139L2L7"/>
<evidence type="ECO:0000313" key="11">
    <source>
        <dbReference type="EMBL" id="KAA4620627.1"/>
    </source>
</evidence>
<accession>A0A139L2L7</accession>
<dbReference type="EMBL" id="QRJR01000001">
    <property type="protein sequence ID" value="RHH52617.1"/>
    <property type="molecule type" value="Genomic_DNA"/>
</dbReference>
<dbReference type="EMBL" id="VWFP01000035">
    <property type="protein sequence ID" value="KAA4620627.1"/>
    <property type="molecule type" value="Genomic_DNA"/>
</dbReference>
<evidence type="ECO:0000256" key="6">
    <source>
        <dbReference type="ARBA" id="ARBA00022989"/>
    </source>
</evidence>
<proteinExistence type="inferred from homology"/>
<evidence type="ECO:0000256" key="4">
    <source>
        <dbReference type="ARBA" id="ARBA00022692"/>
    </source>
</evidence>
<dbReference type="EMBL" id="VWGP01000002">
    <property type="protein sequence ID" value="KAA4542241.1"/>
    <property type="molecule type" value="Genomic_DNA"/>
</dbReference>
<evidence type="ECO:0000256" key="3">
    <source>
        <dbReference type="ARBA" id="ARBA00022475"/>
    </source>
</evidence>
<keyword evidence="6 8" id="KW-1133">Transmembrane helix</keyword>
<dbReference type="Proteomes" id="UP000286031">
    <property type="component" value="Unassembled WGS sequence"/>
</dbReference>
<dbReference type="Proteomes" id="UP000424805">
    <property type="component" value="Unassembled WGS sequence"/>
</dbReference>
<dbReference type="Proteomes" id="UP000283329">
    <property type="component" value="Unassembled WGS sequence"/>
</dbReference>
<dbReference type="EMBL" id="JAQNZF010000031">
    <property type="protein sequence ID" value="MDC2744402.1"/>
    <property type="molecule type" value="Genomic_DNA"/>
</dbReference>
<dbReference type="Proteomes" id="UP000473905">
    <property type="component" value="Unassembled WGS sequence"/>
</dbReference>
<dbReference type="STRING" id="28116.Bovatus_03941"/>
<reference evidence="17 18" key="2">
    <citation type="journal article" date="2019" name="Nat. Med.">
        <title>A library of human gut bacterial isolates paired with longitudinal multiomics data enables mechanistic microbiome research.</title>
        <authorList>
            <person name="Poyet M."/>
            <person name="Groussin M."/>
            <person name="Gibbons S.M."/>
            <person name="Avila-Pacheco J."/>
            <person name="Jiang X."/>
            <person name="Kearney S.M."/>
            <person name="Perrotta A.R."/>
            <person name="Berdy B."/>
            <person name="Zhao S."/>
            <person name="Lieberman T.D."/>
            <person name="Swanson P.K."/>
            <person name="Smith M."/>
            <person name="Roesemann S."/>
            <person name="Alexander J.E."/>
            <person name="Rich S.A."/>
            <person name="Livny J."/>
            <person name="Vlamakis H."/>
            <person name="Clish C."/>
            <person name="Bullock K."/>
            <person name="Deik A."/>
            <person name="Scott J."/>
            <person name="Pierce K.A."/>
            <person name="Xavier R.J."/>
            <person name="Alm E.J."/>
        </authorList>
    </citation>
    <scope>NUCLEOTIDE SEQUENCE [LARGE SCALE GENOMIC DNA]</scope>
    <source>
        <strain evidence="9 18">BIOML-A134</strain>
        <strain evidence="11 17">BIOML-A15</strain>
        <strain evidence="10 19">BIOML-A41</strain>
    </source>
</reference>
<dbReference type="Proteomes" id="UP000478493">
    <property type="component" value="Unassembled WGS sequence"/>
</dbReference>
<reference evidence="15 16" key="1">
    <citation type="submission" date="2018-08" db="EMBL/GenBank/DDBJ databases">
        <title>A genome reference for cultivated species of the human gut microbiota.</title>
        <authorList>
            <person name="Zou Y."/>
            <person name="Xue W."/>
            <person name="Luo G."/>
        </authorList>
    </citation>
    <scope>NUCLEOTIDE SEQUENCE [LARGE SCALE GENOMIC DNA]</scope>
    <source>
        <strain evidence="13 16">AF04-46</strain>
        <strain evidence="14 15">AM17-48</strain>
    </source>
</reference>
<dbReference type="RefSeq" id="WP_004314401.1">
    <property type="nucleotide sequence ID" value="NZ_CACRTD010000044.1"/>
</dbReference>
<comment type="caution">
    <text evidence="9">The sequence shown here is derived from an EMBL/GenBank/DDBJ whole genome shotgun (WGS) entry which is preliminary data.</text>
</comment>
<feature type="transmembrane region" description="Helical" evidence="8">
    <location>
        <begin position="139"/>
        <end position="160"/>
    </location>
</feature>
<evidence type="ECO:0000313" key="17">
    <source>
        <dbReference type="Proteomes" id="UP000424805"/>
    </source>
</evidence>
<evidence type="ECO:0000313" key="14">
    <source>
        <dbReference type="EMBL" id="RHH52617.1"/>
    </source>
</evidence>
<reference evidence="12" key="3">
    <citation type="submission" date="2022-10" db="EMBL/GenBank/DDBJ databases">
        <title>Human gut microbiome strain richness.</title>
        <authorList>
            <person name="Chen-Liaw A."/>
        </authorList>
    </citation>
    <scope>NUCLEOTIDE SEQUENCE</scope>
    <source>
        <strain evidence="12">BSD2780120875st1_E1_BSD2780120875_150330</strain>
    </source>
</reference>
<evidence type="ECO:0000256" key="7">
    <source>
        <dbReference type="ARBA" id="ARBA00023136"/>
    </source>
</evidence>
<name>A0A139L2L7_BACOV</name>
<keyword evidence="7 8" id="KW-0472">Membrane</keyword>
<feature type="transmembrane region" description="Helical" evidence="8">
    <location>
        <begin position="12"/>
        <end position="41"/>
    </location>
</feature>
<sequence length="165" mass="18640">MIITYIHRIGWFIGLVLLQVLILNSVHIAGYATPFLYIYFILKFSSGTSRNELMLWAFFFGLTIDIFSDTPGMNAAATVLLAFLRPSLLRLFTPRDNPDSFIPSFKTMGISPFLKYTTASVFVHSLALLSIEFFSFTSIWLLLLRVLLCTILTVTCIIAIEGIKK</sequence>
<comment type="similarity">
    <text evidence="2">Belongs to the MreD family.</text>
</comment>
<dbReference type="EMBL" id="VWKB01000006">
    <property type="protein sequence ID" value="KAA4102437.1"/>
    <property type="molecule type" value="Genomic_DNA"/>
</dbReference>
<evidence type="ECO:0000313" key="9">
    <source>
        <dbReference type="EMBL" id="KAA4102437.1"/>
    </source>
</evidence>
<dbReference type="EMBL" id="QSBI01000012">
    <property type="protein sequence ID" value="RGX09945.1"/>
    <property type="molecule type" value="Genomic_DNA"/>
</dbReference>
<dbReference type="InterPro" id="IPR007227">
    <property type="entry name" value="Cell_shape_determining_MreD"/>
</dbReference>
<protein>
    <submittedName>
        <fullName evidence="9">Rod shape-determining protein MreD</fullName>
    </submittedName>
</protein>
<gene>
    <name evidence="9" type="primary">mreD</name>
    <name evidence="14" type="ORF">DW206_00920</name>
    <name evidence="13" type="ORF">DWV35_11440</name>
    <name evidence="10" type="ORF">F3B85_03595</name>
    <name evidence="11" type="ORF">F3B90_23595</name>
    <name evidence="9" type="ORF">F3D66_05135</name>
    <name evidence="12" type="ORF">PO382_19475</name>
</gene>
<evidence type="ECO:0000256" key="1">
    <source>
        <dbReference type="ARBA" id="ARBA00004651"/>
    </source>
</evidence>
<evidence type="ECO:0000313" key="13">
    <source>
        <dbReference type="EMBL" id="RGX09945.1"/>
    </source>
</evidence>
<evidence type="ECO:0000313" key="16">
    <source>
        <dbReference type="Proteomes" id="UP000286031"/>
    </source>
</evidence>
<evidence type="ECO:0000313" key="18">
    <source>
        <dbReference type="Proteomes" id="UP000473905"/>
    </source>
</evidence>
<evidence type="ECO:0000313" key="19">
    <source>
        <dbReference type="Proteomes" id="UP000478493"/>
    </source>
</evidence>
<evidence type="ECO:0000256" key="5">
    <source>
        <dbReference type="ARBA" id="ARBA00022960"/>
    </source>
</evidence>
<keyword evidence="3" id="KW-1003">Cell membrane</keyword>
<dbReference type="GO" id="GO:0008360">
    <property type="term" value="P:regulation of cell shape"/>
    <property type="evidence" value="ECO:0007669"/>
    <property type="project" value="UniProtKB-KW"/>
</dbReference>
<keyword evidence="4 8" id="KW-0812">Transmembrane</keyword>
<evidence type="ECO:0000313" key="15">
    <source>
        <dbReference type="Proteomes" id="UP000283329"/>
    </source>
</evidence>
<keyword evidence="18" id="KW-1185">Reference proteome</keyword>
<evidence type="ECO:0000256" key="2">
    <source>
        <dbReference type="ARBA" id="ARBA00007776"/>
    </source>
</evidence>
<feature type="transmembrane region" description="Helical" evidence="8">
    <location>
        <begin position="113"/>
        <end position="133"/>
    </location>
</feature>
<evidence type="ECO:0000313" key="12">
    <source>
        <dbReference type="EMBL" id="MDC2744402.1"/>
    </source>
</evidence>
<dbReference type="GO" id="GO:0005886">
    <property type="term" value="C:plasma membrane"/>
    <property type="evidence" value="ECO:0007669"/>
    <property type="project" value="UniProtKB-SubCell"/>
</dbReference>
<evidence type="ECO:0000256" key="8">
    <source>
        <dbReference type="SAM" id="Phobius"/>
    </source>
</evidence>
<dbReference type="Proteomes" id="UP001219389">
    <property type="component" value="Unassembled WGS sequence"/>
</dbReference>
<organism evidence="9 18">
    <name type="scientific">Bacteroides ovatus</name>
    <dbReference type="NCBI Taxonomy" id="28116"/>
    <lineage>
        <taxon>Bacteria</taxon>
        <taxon>Pseudomonadati</taxon>
        <taxon>Bacteroidota</taxon>
        <taxon>Bacteroidia</taxon>
        <taxon>Bacteroidales</taxon>
        <taxon>Bacteroidaceae</taxon>
        <taxon>Bacteroides</taxon>
    </lineage>
</organism>
<comment type="subcellular location">
    <subcellularLocation>
        <location evidence="1">Cell membrane</location>
        <topology evidence="1">Multi-pass membrane protein</topology>
    </subcellularLocation>
</comment>